<dbReference type="EMBL" id="KL198058">
    <property type="protein sequence ID" value="KDQ11450.1"/>
    <property type="molecule type" value="Genomic_DNA"/>
</dbReference>
<evidence type="ECO:0000313" key="3">
    <source>
        <dbReference type="Proteomes" id="UP000027195"/>
    </source>
</evidence>
<protein>
    <submittedName>
        <fullName evidence="2">Uncharacterized protein</fullName>
    </submittedName>
</protein>
<sequence length="278" mass="31690">MPYERYLTGPRPTYEPFSPLPEAAQAVTARPIKNGAYSFSSSGLSVMGYLPKRPRELLSTMSEQYEEPELDRCGRERRGGPGKKKTEVFFQAHLTWYGIEYHPSDNREQLENRLWETLSTLPPPALSPHIYEIEAQMRQQWLDETSLEQARMIQILTDQGYTVHNSDLLAQLTGHAALTDEFFTDRAGFFRTHFPPDAAHDYVVVLASFDEDAEGLIEWACDVYNMQAERVNKGVGRGARFPDYVVGRSRAAVQDKAEEIRREVVRGRNLGSRRFGAV</sequence>
<dbReference type="Proteomes" id="UP000027195">
    <property type="component" value="Unassembled WGS sequence"/>
</dbReference>
<dbReference type="OrthoDB" id="3014753at2759"/>
<reference evidence="3" key="1">
    <citation type="journal article" date="2014" name="Proc. Natl. Acad. Sci. U.S.A.">
        <title>Extensive sampling of basidiomycete genomes demonstrates inadequacy of the white-rot/brown-rot paradigm for wood decay fungi.</title>
        <authorList>
            <person name="Riley R."/>
            <person name="Salamov A.A."/>
            <person name="Brown D.W."/>
            <person name="Nagy L.G."/>
            <person name="Floudas D."/>
            <person name="Held B.W."/>
            <person name="Levasseur A."/>
            <person name="Lombard V."/>
            <person name="Morin E."/>
            <person name="Otillar R."/>
            <person name="Lindquist E.A."/>
            <person name="Sun H."/>
            <person name="LaButti K.M."/>
            <person name="Schmutz J."/>
            <person name="Jabbour D."/>
            <person name="Luo H."/>
            <person name="Baker S.E."/>
            <person name="Pisabarro A.G."/>
            <person name="Walton J.D."/>
            <person name="Blanchette R.A."/>
            <person name="Henrissat B."/>
            <person name="Martin F."/>
            <person name="Cullen D."/>
            <person name="Hibbett D.S."/>
            <person name="Grigoriev I.V."/>
        </authorList>
    </citation>
    <scope>NUCLEOTIDE SEQUENCE [LARGE SCALE GENOMIC DNA]</scope>
    <source>
        <strain evidence="3">FD-172 SS1</strain>
    </source>
</reference>
<dbReference type="HOGENOM" id="CLU_092855_0_0_1"/>
<proteinExistence type="predicted"/>
<dbReference type="InParanoid" id="A0A067M9S4"/>
<feature type="compositionally biased region" description="Basic and acidic residues" evidence="1">
    <location>
        <begin position="70"/>
        <end position="82"/>
    </location>
</feature>
<gene>
    <name evidence="2" type="ORF">BOTBODRAFT_189826</name>
</gene>
<keyword evidence="3" id="KW-1185">Reference proteome</keyword>
<dbReference type="AlphaFoldDB" id="A0A067M9S4"/>
<feature type="region of interest" description="Disordered" evidence="1">
    <location>
        <begin position="63"/>
        <end position="82"/>
    </location>
</feature>
<organism evidence="2 3">
    <name type="scientific">Botryobasidium botryosum (strain FD-172 SS1)</name>
    <dbReference type="NCBI Taxonomy" id="930990"/>
    <lineage>
        <taxon>Eukaryota</taxon>
        <taxon>Fungi</taxon>
        <taxon>Dikarya</taxon>
        <taxon>Basidiomycota</taxon>
        <taxon>Agaricomycotina</taxon>
        <taxon>Agaricomycetes</taxon>
        <taxon>Cantharellales</taxon>
        <taxon>Botryobasidiaceae</taxon>
        <taxon>Botryobasidium</taxon>
    </lineage>
</organism>
<evidence type="ECO:0000256" key="1">
    <source>
        <dbReference type="SAM" id="MobiDB-lite"/>
    </source>
</evidence>
<name>A0A067M9S4_BOTB1</name>
<evidence type="ECO:0000313" key="2">
    <source>
        <dbReference type="EMBL" id="KDQ11450.1"/>
    </source>
</evidence>
<accession>A0A067M9S4</accession>